<feature type="compositionally biased region" description="Basic and acidic residues" evidence="1">
    <location>
        <begin position="65"/>
        <end position="76"/>
    </location>
</feature>
<feature type="region of interest" description="Disordered" evidence="1">
    <location>
        <begin position="38"/>
        <end position="88"/>
    </location>
</feature>
<gene>
    <name evidence="2" type="ORF">NAV_LOCUS9864</name>
</gene>
<feature type="non-terminal residue" evidence="2">
    <location>
        <position position="1"/>
    </location>
</feature>
<evidence type="ECO:0000313" key="3">
    <source>
        <dbReference type="Proteomes" id="UP000276991"/>
    </source>
</evidence>
<sequence length="104" mass="12289">ERTVCNEKNTKKGTKKLSRFLFILYRLAATLFHFFKPNSADIPTRNKPPQSAQRGTKSAQPTIEKIPKLEDVRELDLTPPDRTLPNEEIRQQYEIKKWEHQKRN</sequence>
<evidence type="ECO:0000313" key="2">
    <source>
        <dbReference type="EMBL" id="VBB35073.1"/>
    </source>
</evidence>
<dbReference type="EMBL" id="UPTC01004759">
    <property type="protein sequence ID" value="VBB35073.1"/>
    <property type="molecule type" value="Genomic_DNA"/>
</dbReference>
<keyword evidence="3" id="KW-1185">Reference proteome</keyword>
<accession>A0A498SN75</accession>
<dbReference type="AlphaFoldDB" id="A0A498SN75"/>
<feature type="compositionally biased region" description="Polar residues" evidence="1">
    <location>
        <begin position="47"/>
        <end position="61"/>
    </location>
</feature>
<reference evidence="2 3" key="1">
    <citation type="submission" date="2018-08" db="EMBL/GenBank/DDBJ databases">
        <authorList>
            <person name="Laetsch R D."/>
            <person name="Stevens L."/>
            <person name="Kumar S."/>
            <person name="Blaxter L. M."/>
        </authorList>
    </citation>
    <scope>NUCLEOTIDE SEQUENCE [LARGE SCALE GENOMIC DNA]</scope>
</reference>
<dbReference type="Proteomes" id="UP000276991">
    <property type="component" value="Unassembled WGS sequence"/>
</dbReference>
<organism evidence="2 3">
    <name type="scientific">Acanthocheilonema viteae</name>
    <name type="common">Filarial nematode worm</name>
    <name type="synonym">Dipetalonema viteae</name>
    <dbReference type="NCBI Taxonomy" id="6277"/>
    <lineage>
        <taxon>Eukaryota</taxon>
        <taxon>Metazoa</taxon>
        <taxon>Ecdysozoa</taxon>
        <taxon>Nematoda</taxon>
        <taxon>Chromadorea</taxon>
        <taxon>Rhabditida</taxon>
        <taxon>Spirurina</taxon>
        <taxon>Spiruromorpha</taxon>
        <taxon>Filarioidea</taxon>
        <taxon>Onchocercidae</taxon>
        <taxon>Acanthocheilonema</taxon>
    </lineage>
</organism>
<protein>
    <submittedName>
        <fullName evidence="2">Uncharacterized protein</fullName>
    </submittedName>
</protein>
<evidence type="ECO:0000256" key="1">
    <source>
        <dbReference type="SAM" id="MobiDB-lite"/>
    </source>
</evidence>
<name>A0A498SN75_ACAVI</name>
<proteinExistence type="predicted"/>